<accession>A0A9P7BGP7</accession>
<evidence type="ECO:0000313" key="2">
    <source>
        <dbReference type="Proteomes" id="UP000697127"/>
    </source>
</evidence>
<dbReference type="Pfam" id="PF08579">
    <property type="entry name" value="RPM2"/>
    <property type="match status" value="1"/>
</dbReference>
<dbReference type="InterPro" id="IPR011990">
    <property type="entry name" value="TPR-like_helical_dom_sf"/>
</dbReference>
<reference evidence="1" key="1">
    <citation type="submission" date="2020-11" db="EMBL/GenBank/DDBJ databases">
        <title>Kefir isolates.</title>
        <authorList>
            <person name="Marcisauskas S."/>
            <person name="Kim Y."/>
            <person name="Blasche S."/>
        </authorList>
    </citation>
    <scope>NUCLEOTIDE SEQUENCE</scope>
    <source>
        <strain evidence="1">Olga-1</strain>
    </source>
</reference>
<sequence>MVMRPFRNIPITKQKSTGFSFSRNVSTSNNNNYTHQFFNPSYISPKDLIRLDELGFNNNNHNSSSKNSNNKSIFKYVAPALSVTKNNIIFNNNSTTNENNDKINDNNLVYNLNNSNNQLTNDLNDKFLLLRKLNHKGNKNSRLNITINSINQNHIIFNIRRANSNNIKQILIPNNSIIFKKNYSTDNLEKDFSNLNINKDNTNTIEKSNNVKFQQINNQNNYKFNSIDDALDTFLYNDPIKSQELIIDSLLSLGKFNEILPIFNRMRNNNLIPSIEIYNKVLKSIQLRDTDESLEIRLTHLLNTYSDMLSNNLKPNNLTYELIINNLINGSIKSYKLSNFKNGYEYFKIAFELFLINQNNTNNINSNFKNNLIYINILICLNFFKIKDVINPNDLFNLISNKISSSNKIDFYIQMIKFSTLFKDLKFIENLYNNYIKNEINNKQIYLKKDLIYQELIQSYNLCNQFDKSSLMLDSIINKIDNKNSKNSQKLISDYISIFIKSQSLINPSLAFKIFHKFNNINWLPNINIESLLILSFSFLKSNDLNMSLKIWDFLIIKSNFDIDYNNLLIGKISNEYSIYISNFHNQLYLAILNSGNKNLILKSIREILCKNSLILDDSLLINFIRYLNTFDNNTNNDLIIKLILNQGYKRIMKNSSSLLTSKYSLNNYLSLIIDFISIDEMIKIFKSKLFKRTIEEYRLLNDNIYGILKIFQSLIFSNINKINDLNIDSFIKYYSKVLNYEFNDVDNCYVQIPQEIKDFKLKLEKLV</sequence>
<dbReference type="InterPro" id="IPR013888">
    <property type="entry name" value="RNase_P_Rpm2_mt"/>
</dbReference>
<proteinExistence type="predicted"/>
<dbReference type="EMBL" id="PUHW01000106">
    <property type="protein sequence ID" value="KAG0689014.1"/>
    <property type="molecule type" value="Genomic_DNA"/>
</dbReference>
<dbReference type="Proteomes" id="UP000697127">
    <property type="component" value="Unassembled WGS sequence"/>
</dbReference>
<dbReference type="Gene3D" id="1.25.40.10">
    <property type="entry name" value="Tetratricopeptide repeat domain"/>
    <property type="match status" value="1"/>
</dbReference>
<dbReference type="AlphaFoldDB" id="A0A9P7BGP7"/>
<organism evidence="1 2">
    <name type="scientific">Pichia californica</name>
    <dbReference type="NCBI Taxonomy" id="460514"/>
    <lineage>
        <taxon>Eukaryota</taxon>
        <taxon>Fungi</taxon>
        <taxon>Dikarya</taxon>
        <taxon>Ascomycota</taxon>
        <taxon>Saccharomycotina</taxon>
        <taxon>Pichiomycetes</taxon>
        <taxon>Pichiales</taxon>
        <taxon>Pichiaceae</taxon>
        <taxon>Pichia</taxon>
    </lineage>
</organism>
<evidence type="ECO:0000313" key="1">
    <source>
        <dbReference type="EMBL" id="KAG0689014.1"/>
    </source>
</evidence>
<keyword evidence="2" id="KW-1185">Reference proteome</keyword>
<protein>
    <submittedName>
        <fullName evidence="1">RNase P subunit</fullName>
    </submittedName>
</protein>
<gene>
    <name evidence="1" type="primary">RPM2</name>
    <name evidence="1" type="ORF">C6P40_000220</name>
</gene>
<name>A0A9P7BGP7_9ASCO</name>
<comment type="caution">
    <text evidence="1">The sequence shown here is derived from an EMBL/GenBank/DDBJ whole genome shotgun (WGS) entry which is preliminary data.</text>
</comment>